<reference evidence="1" key="1">
    <citation type="submission" date="2023-03" db="EMBL/GenBank/DDBJ databases">
        <title>Complete genome of Cladonia borealis.</title>
        <authorList>
            <person name="Park H."/>
        </authorList>
    </citation>
    <scope>NUCLEOTIDE SEQUENCE</scope>
    <source>
        <strain evidence="1">ANT050790</strain>
    </source>
</reference>
<comment type="caution">
    <text evidence="1">The sequence shown here is derived from an EMBL/GenBank/DDBJ whole genome shotgun (WGS) entry which is preliminary data.</text>
</comment>
<organism evidence="1 2">
    <name type="scientific">Cladonia borealis</name>
    <dbReference type="NCBI Taxonomy" id="184061"/>
    <lineage>
        <taxon>Eukaryota</taxon>
        <taxon>Fungi</taxon>
        <taxon>Dikarya</taxon>
        <taxon>Ascomycota</taxon>
        <taxon>Pezizomycotina</taxon>
        <taxon>Lecanoromycetes</taxon>
        <taxon>OSLEUM clade</taxon>
        <taxon>Lecanoromycetidae</taxon>
        <taxon>Lecanorales</taxon>
        <taxon>Lecanorineae</taxon>
        <taxon>Cladoniaceae</taxon>
        <taxon>Cladonia</taxon>
    </lineage>
</organism>
<gene>
    <name evidence="1" type="ORF">JMJ35_006767</name>
</gene>
<dbReference type="Proteomes" id="UP001166286">
    <property type="component" value="Unassembled WGS sequence"/>
</dbReference>
<dbReference type="EMBL" id="JAFEKC020000014">
    <property type="protein sequence ID" value="KAK0511215.1"/>
    <property type="molecule type" value="Genomic_DNA"/>
</dbReference>
<dbReference type="AlphaFoldDB" id="A0AA39V7Y3"/>
<name>A0AA39V7Y3_9LECA</name>
<protein>
    <submittedName>
        <fullName evidence="1">Uncharacterized protein</fullName>
    </submittedName>
</protein>
<evidence type="ECO:0000313" key="1">
    <source>
        <dbReference type="EMBL" id="KAK0511215.1"/>
    </source>
</evidence>
<proteinExistence type="predicted"/>
<keyword evidence="2" id="KW-1185">Reference proteome</keyword>
<evidence type="ECO:0000313" key="2">
    <source>
        <dbReference type="Proteomes" id="UP001166286"/>
    </source>
</evidence>
<accession>A0AA39V7Y3</accession>
<sequence>MTTSKDGELLNGAQEYATHTFCSLYTFSVDATEEIFKSFTAMVTQDVKYTVQDGQLFSVTCPKNDDKPFTTLFKIIKEFIDTEVGKAPEVFEVNPTTSALTRFQIANSLVVRASKSLE</sequence>